<protein>
    <submittedName>
        <fullName evidence="1">Sulfite exporter TauE/SafE family protein</fullName>
    </submittedName>
</protein>
<comment type="caution">
    <text evidence="1">The sequence shown here is derived from an EMBL/GenBank/DDBJ whole genome shotgun (WGS) entry which is preliminary data.</text>
</comment>
<gene>
    <name evidence="1" type="ORF">ACI1P1_22665</name>
</gene>
<evidence type="ECO:0000313" key="2">
    <source>
        <dbReference type="Proteomes" id="UP001631969"/>
    </source>
</evidence>
<organism evidence="1 2">
    <name type="scientific">Paenibacillus mesotrionivorans</name>
    <dbReference type="NCBI Taxonomy" id="3160968"/>
    <lineage>
        <taxon>Bacteria</taxon>
        <taxon>Bacillati</taxon>
        <taxon>Bacillota</taxon>
        <taxon>Bacilli</taxon>
        <taxon>Bacillales</taxon>
        <taxon>Paenibacillaceae</taxon>
        <taxon>Paenibacillus</taxon>
    </lineage>
</organism>
<reference evidence="1" key="1">
    <citation type="submission" date="2024-12" db="EMBL/GenBank/DDBJ databases">
        <authorList>
            <person name="Wu N."/>
        </authorList>
    </citation>
    <scope>NUCLEOTIDE SEQUENCE</scope>
    <source>
        <strain evidence="1">P15</strain>
    </source>
</reference>
<dbReference type="Proteomes" id="UP001631969">
    <property type="component" value="Unassembled WGS sequence"/>
</dbReference>
<name>A0ACC7P229_9BACL</name>
<proteinExistence type="predicted"/>
<keyword evidence="2" id="KW-1185">Reference proteome</keyword>
<dbReference type="EMBL" id="JBJURJ010000016">
    <property type="protein sequence ID" value="MFM9331101.1"/>
    <property type="molecule type" value="Genomic_DNA"/>
</dbReference>
<evidence type="ECO:0000313" key="1">
    <source>
        <dbReference type="EMBL" id="MFM9331101.1"/>
    </source>
</evidence>
<sequence length="251" mass="25806">METVALIMVMLLVGLLLGFVGAGGSGFMIAVLTVGFGYPIHVAMGTAIAAMMFTSLSGMLSQLRQQNTDIATGILVGITGALGSWVGSGIAFTIPESAMKWCTSGMLVLSGLALWLKLSMSSRDKEGQNPIHSPARRRITAVCVGLTVGVLTGTFGIGSTPFIQLGLMLLLGLSMRRAAGTSMLVILFVAAAGAVGYFQAGSLNVPLLFTVLAGSMTGSYIGARFTKRAPAALLKTGMVATPIAAAFLLLL</sequence>
<accession>A0ACC7P229</accession>